<evidence type="ECO:0000256" key="3">
    <source>
        <dbReference type="ARBA" id="ARBA00022475"/>
    </source>
</evidence>
<dbReference type="OrthoDB" id="9807274at2"/>
<keyword evidence="3" id="KW-1003">Cell membrane</keyword>
<name>A0A5C0B6C8_9BURK</name>
<sequence>MPLVPYALGDISNKDFSVSAPSSGRGPRLIPFIIGCALFMQMLDATIIATALPAMAASLGVAPVRLNVAITAYLLAVAVFVPLSGWVADRVGARRVFVWAIGLFSFSSLLCGISQELWQLVAARVLQGFAGALMVPVGRIVLLRSVPKAQLMSAMSFLTVPALVGPVLGPPFGGFLVTYASWHWVFLINLPIGIAGIVLVLRYLPEVSRPEPRPLDVLGLVLSGVSLATLVLSFDVIGHGLMPWYGVLALIGVGLLSGGLYLLHARRTAFPILDLSLFRIHTFSASTLGGNLSRLAIGATPFLLTMQLQVVFGMTPLEAGLLSFTGAAGALLMKFTAAPIIRLFGFRRTLMVNAVLSGLGVLAIAFFGASSAHWIIMVVLLIAGFLRSLQLTGVNTLTYADVTPERMSQASGLASVAQQLAISLGVGIAALSLNLSMAWRGAETLSRHDLILGYVVIAVLTMSSALAFRTLPAHAGAELNQR</sequence>
<organism evidence="9 10">
    <name type="scientific">Pigmentiphaga aceris</name>
    <dbReference type="NCBI Taxonomy" id="1940612"/>
    <lineage>
        <taxon>Bacteria</taxon>
        <taxon>Pseudomonadati</taxon>
        <taxon>Pseudomonadota</taxon>
        <taxon>Betaproteobacteria</taxon>
        <taxon>Burkholderiales</taxon>
        <taxon>Alcaligenaceae</taxon>
        <taxon>Pigmentiphaga</taxon>
    </lineage>
</organism>
<proteinExistence type="predicted"/>
<evidence type="ECO:0000256" key="2">
    <source>
        <dbReference type="ARBA" id="ARBA00022448"/>
    </source>
</evidence>
<keyword evidence="10" id="KW-1185">Reference proteome</keyword>
<feature type="transmembrane region" description="Helical" evidence="7">
    <location>
        <begin position="451"/>
        <end position="472"/>
    </location>
</feature>
<evidence type="ECO:0000256" key="6">
    <source>
        <dbReference type="ARBA" id="ARBA00023136"/>
    </source>
</evidence>
<feature type="transmembrane region" description="Helical" evidence="7">
    <location>
        <begin position="29"/>
        <end position="52"/>
    </location>
</feature>
<dbReference type="Gene3D" id="1.20.1250.20">
    <property type="entry name" value="MFS general substrate transporter like domains"/>
    <property type="match status" value="1"/>
</dbReference>
<dbReference type="Proteomes" id="UP000325161">
    <property type="component" value="Chromosome"/>
</dbReference>
<dbReference type="RefSeq" id="WP_148817518.1">
    <property type="nucleotide sequence ID" value="NZ_CP043046.1"/>
</dbReference>
<dbReference type="KEGG" id="pacr:FXN63_21840"/>
<feature type="domain" description="Major facilitator superfamily (MFS) profile" evidence="8">
    <location>
        <begin position="30"/>
        <end position="476"/>
    </location>
</feature>
<dbReference type="PANTHER" id="PTHR42718">
    <property type="entry name" value="MAJOR FACILITATOR SUPERFAMILY MULTIDRUG TRANSPORTER MFSC"/>
    <property type="match status" value="1"/>
</dbReference>
<gene>
    <name evidence="9" type="ORF">FXN63_21840</name>
</gene>
<evidence type="ECO:0000256" key="5">
    <source>
        <dbReference type="ARBA" id="ARBA00022989"/>
    </source>
</evidence>
<dbReference type="PANTHER" id="PTHR42718:SF46">
    <property type="entry name" value="BLR6921 PROTEIN"/>
    <property type="match status" value="1"/>
</dbReference>
<evidence type="ECO:0000259" key="8">
    <source>
        <dbReference type="PROSITE" id="PS50850"/>
    </source>
</evidence>
<dbReference type="NCBIfam" id="TIGR00711">
    <property type="entry name" value="efflux_EmrB"/>
    <property type="match status" value="1"/>
</dbReference>
<feature type="transmembrane region" description="Helical" evidence="7">
    <location>
        <begin position="64"/>
        <end position="84"/>
    </location>
</feature>
<evidence type="ECO:0000256" key="4">
    <source>
        <dbReference type="ARBA" id="ARBA00022692"/>
    </source>
</evidence>
<dbReference type="GO" id="GO:0005886">
    <property type="term" value="C:plasma membrane"/>
    <property type="evidence" value="ECO:0007669"/>
    <property type="project" value="UniProtKB-SubCell"/>
</dbReference>
<feature type="transmembrane region" description="Helical" evidence="7">
    <location>
        <begin position="182"/>
        <end position="205"/>
    </location>
</feature>
<keyword evidence="6 7" id="KW-0472">Membrane</keyword>
<dbReference type="CDD" id="cd17503">
    <property type="entry name" value="MFS_LmrB_MDR_like"/>
    <property type="match status" value="1"/>
</dbReference>
<evidence type="ECO:0000313" key="9">
    <source>
        <dbReference type="EMBL" id="QEI08187.1"/>
    </source>
</evidence>
<feature type="transmembrane region" description="Helical" evidence="7">
    <location>
        <begin position="121"/>
        <end position="142"/>
    </location>
</feature>
<feature type="transmembrane region" description="Helical" evidence="7">
    <location>
        <begin position="96"/>
        <end position="115"/>
    </location>
</feature>
<accession>A0A5C0B6C8</accession>
<keyword evidence="2" id="KW-0813">Transport</keyword>
<dbReference type="GO" id="GO:0022857">
    <property type="term" value="F:transmembrane transporter activity"/>
    <property type="evidence" value="ECO:0007669"/>
    <property type="project" value="InterPro"/>
</dbReference>
<reference evidence="9 10" key="1">
    <citation type="submission" date="2019-08" db="EMBL/GenBank/DDBJ databases">
        <title>Amphibian skin-associated Pigmentiphaga: genome sequence and occurrence across geography and hosts.</title>
        <authorList>
            <person name="Bletz M.C."/>
            <person name="Bunk B."/>
            <person name="Sproeer C."/>
            <person name="Biwer P."/>
            <person name="Reiter S."/>
            <person name="Rabemananjara F.C.E."/>
            <person name="Schulz S."/>
            <person name="Overmann J."/>
            <person name="Vences M."/>
        </authorList>
    </citation>
    <scope>NUCLEOTIDE SEQUENCE [LARGE SCALE GENOMIC DNA]</scope>
    <source>
        <strain evidence="9 10">Mada1488</strain>
    </source>
</reference>
<keyword evidence="5 7" id="KW-1133">Transmembrane helix</keyword>
<feature type="transmembrane region" description="Helical" evidence="7">
    <location>
        <begin position="295"/>
        <end position="315"/>
    </location>
</feature>
<feature type="transmembrane region" description="Helical" evidence="7">
    <location>
        <begin position="321"/>
        <end position="343"/>
    </location>
</feature>
<evidence type="ECO:0000313" key="10">
    <source>
        <dbReference type="Proteomes" id="UP000325161"/>
    </source>
</evidence>
<feature type="transmembrane region" description="Helical" evidence="7">
    <location>
        <begin position="420"/>
        <end position="439"/>
    </location>
</feature>
<protein>
    <submittedName>
        <fullName evidence="9">DHA2 family efflux MFS transporter permease subunit</fullName>
    </submittedName>
</protein>
<feature type="transmembrane region" description="Helical" evidence="7">
    <location>
        <begin position="244"/>
        <end position="263"/>
    </location>
</feature>
<keyword evidence="4 7" id="KW-0812">Transmembrane</keyword>
<dbReference type="InterPro" id="IPR036259">
    <property type="entry name" value="MFS_trans_sf"/>
</dbReference>
<dbReference type="PROSITE" id="PS50850">
    <property type="entry name" value="MFS"/>
    <property type="match status" value="1"/>
</dbReference>
<dbReference type="SUPFAM" id="SSF103473">
    <property type="entry name" value="MFS general substrate transporter"/>
    <property type="match status" value="1"/>
</dbReference>
<dbReference type="AlphaFoldDB" id="A0A5C0B6C8"/>
<dbReference type="Pfam" id="PF07690">
    <property type="entry name" value="MFS_1"/>
    <property type="match status" value="1"/>
</dbReference>
<dbReference type="InterPro" id="IPR011701">
    <property type="entry name" value="MFS"/>
</dbReference>
<feature type="transmembrane region" description="Helical" evidence="7">
    <location>
        <begin position="154"/>
        <end position="176"/>
    </location>
</feature>
<evidence type="ECO:0000256" key="7">
    <source>
        <dbReference type="SAM" id="Phobius"/>
    </source>
</evidence>
<comment type="subcellular location">
    <subcellularLocation>
        <location evidence="1">Cell membrane</location>
        <topology evidence="1">Multi-pass membrane protein</topology>
    </subcellularLocation>
</comment>
<dbReference type="InterPro" id="IPR020846">
    <property type="entry name" value="MFS_dom"/>
</dbReference>
<dbReference type="Gene3D" id="1.20.1720.10">
    <property type="entry name" value="Multidrug resistance protein D"/>
    <property type="match status" value="1"/>
</dbReference>
<dbReference type="EMBL" id="CP043046">
    <property type="protein sequence ID" value="QEI08187.1"/>
    <property type="molecule type" value="Genomic_DNA"/>
</dbReference>
<dbReference type="InterPro" id="IPR004638">
    <property type="entry name" value="EmrB-like"/>
</dbReference>
<feature type="transmembrane region" description="Helical" evidence="7">
    <location>
        <begin position="217"/>
        <end position="238"/>
    </location>
</feature>
<evidence type="ECO:0000256" key="1">
    <source>
        <dbReference type="ARBA" id="ARBA00004651"/>
    </source>
</evidence>